<evidence type="ECO:0000313" key="2">
    <source>
        <dbReference type="Proteomes" id="UP000324800"/>
    </source>
</evidence>
<feature type="non-terminal residue" evidence="1">
    <location>
        <position position="15"/>
    </location>
</feature>
<name>A0A5J4TYH0_9EUKA</name>
<organism evidence="1 2">
    <name type="scientific">Streblomastix strix</name>
    <dbReference type="NCBI Taxonomy" id="222440"/>
    <lineage>
        <taxon>Eukaryota</taxon>
        <taxon>Metamonada</taxon>
        <taxon>Preaxostyla</taxon>
        <taxon>Oxymonadida</taxon>
        <taxon>Streblomastigidae</taxon>
        <taxon>Streblomastix</taxon>
    </lineage>
</organism>
<proteinExistence type="predicted"/>
<dbReference type="Proteomes" id="UP000324800">
    <property type="component" value="Unassembled WGS sequence"/>
</dbReference>
<reference evidence="1 2" key="1">
    <citation type="submission" date="2019-03" db="EMBL/GenBank/DDBJ databases">
        <title>Single cell metagenomics reveals metabolic interactions within the superorganism composed of flagellate Streblomastix strix and complex community of Bacteroidetes bacteria on its surface.</title>
        <authorList>
            <person name="Treitli S.C."/>
            <person name="Kolisko M."/>
            <person name="Husnik F."/>
            <person name="Keeling P."/>
            <person name="Hampl V."/>
        </authorList>
    </citation>
    <scope>NUCLEOTIDE SEQUENCE [LARGE SCALE GENOMIC DNA]</scope>
    <source>
        <strain evidence="1">ST1C</strain>
    </source>
</reference>
<comment type="caution">
    <text evidence="1">The sequence shown here is derived from an EMBL/GenBank/DDBJ whole genome shotgun (WGS) entry which is preliminary data.</text>
</comment>
<evidence type="ECO:0000313" key="1">
    <source>
        <dbReference type="EMBL" id="KAA6363140.1"/>
    </source>
</evidence>
<dbReference type="EMBL" id="SNRW01023281">
    <property type="protein sequence ID" value="KAA6363140.1"/>
    <property type="molecule type" value="Genomic_DNA"/>
</dbReference>
<protein>
    <submittedName>
        <fullName evidence="1">Uncharacterized protein</fullName>
    </submittedName>
</protein>
<accession>A0A5J4TYH0</accession>
<gene>
    <name evidence="1" type="ORF">EZS28_041333</name>
</gene>
<sequence>MASAKRAPPIVYYGE</sequence>